<feature type="domain" description="Winged helix-turn-helix" evidence="2">
    <location>
        <begin position="312"/>
        <end position="376"/>
    </location>
</feature>
<evidence type="ECO:0000313" key="4">
    <source>
        <dbReference type="Proteomes" id="UP001521150"/>
    </source>
</evidence>
<reference evidence="3 4" key="1">
    <citation type="submission" date="2021-12" db="EMBL/GenBank/DDBJ databases">
        <title>Genome sequence of Kibdelosporangium philippinense ATCC 49844.</title>
        <authorList>
            <person name="Fedorov E.A."/>
            <person name="Omeragic M."/>
            <person name="Shalygina K.F."/>
            <person name="Maclea K.S."/>
        </authorList>
    </citation>
    <scope>NUCLEOTIDE SEQUENCE [LARGE SCALE GENOMIC DNA]</scope>
    <source>
        <strain evidence="3 4">ATCC 49844</strain>
    </source>
</reference>
<protein>
    <submittedName>
        <fullName evidence="3">Tetratricopeptide repeat protein</fullName>
    </submittedName>
</protein>
<dbReference type="Gene3D" id="1.25.40.10">
    <property type="entry name" value="Tetratricopeptide repeat domain"/>
    <property type="match status" value="1"/>
</dbReference>
<dbReference type="PANTHER" id="PTHR47691:SF3">
    <property type="entry name" value="HTH-TYPE TRANSCRIPTIONAL REGULATOR RV0890C-RELATED"/>
    <property type="match status" value="1"/>
</dbReference>
<dbReference type="RefSeq" id="WP_233725061.1">
    <property type="nucleotide sequence ID" value="NZ_JAJVCN010000001.1"/>
</dbReference>
<gene>
    <name evidence="3" type="ORF">LWC34_11630</name>
</gene>
<dbReference type="Pfam" id="PF25872">
    <property type="entry name" value="HTH_77"/>
    <property type="match status" value="1"/>
</dbReference>
<dbReference type="InterPro" id="IPR058852">
    <property type="entry name" value="HTH_77"/>
</dbReference>
<dbReference type="Gene3D" id="3.40.50.300">
    <property type="entry name" value="P-loop containing nucleotide triphosphate hydrolases"/>
    <property type="match status" value="1"/>
</dbReference>
<evidence type="ECO:0000313" key="3">
    <source>
        <dbReference type="EMBL" id="MCE7003474.1"/>
    </source>
</evidence>
<dbReference type="PANTHER" id="PTHR47691">
    <property type="entry name" value="REGULATOR-RELATED"/>
    <property type="match status" value="1"/>
</dbReference>
<dbReference type="SUPFAM" id="SSF48452">
    <property type="entry name" value="TPR-like"/>
    <property type="match status" value="1"/>
</dbReference>
<keyword evidence="4" id="KW-1185">Reference proteome</keyword>
<dbReference type="SUPFAM" id="SSF52540">
    <property type="entry name" value="P-loop containing nucleoside triphosphate hydrolases"/>
    <property type="match status" value="1"/>
</dbReference>
<comment type="caution">
    <text evidence="3">The sequence shown here is derived from an EMBL/GenBank/DDBJ whole genome shotgun (WGS) entry which is preliminary data.</text>
</comment>
<dbReference type="Proteomes" id="UP001521150">
    <property type="component" value="Unassembled WGS sequence"/>
</dbReference>
<evidence type="ECO:0000259" key="2">
    <source>
        <dbReference type="Pfam" id="PF25872"/>
    </source>
</evidence>
<evidence type="ECO:0000259" key="1">
    <source>
        <dbReference type="Pfam" id="PF13401"/>
    </source>
</evidence>
<dbReference type="Pfam" id="PF13401">
    <property type="entry name" value="AAA_22"/>
    <property type="match status" value="1"/>
</dbReference>
<accession>A0ABS8Z8R0</accession>
<proteinExistence type="predicted"/>
<dbReference type="InterPro" id="IPR011990">
    <property type="entry name" value="TPR-like_helical_dom_sf"/>
</dbReference>
<dbReference type="Pfam" id="PF13374">
    <property type="entry name" value="TPR_10"/>
    <property type="match status" value="1"/>
</dbReference>
<dbReference type="InterPro" id="IPR027417">
    <property type="entry name" value="P-loop_NTPase"/>
</dbReference>
<feature type="domain" description="ORC1/DEAH AAA+ ATPase" evidence="1">
    <location>
        <begin position="72"/>
        <end position="172"/>
    </location>
</feature>
<sequence length="691" mass="76264">MSARCAMCQNALPEQATRAYCSNACRQRAYRQRMVQAMAKPADRIVSNLPAERDSFIGRQQELITVDRLRRKHRLITLTGSAGAGKTRLAVAAASRVDRTDTDRVLLVELGSVTDEHLIEQTVATAAGLVEHSDESTLETIVSTLRTMRVLVVLDNCEHVLESCAKLADTLLSRCPSMRILATSREALRITGEVTVRIDGLATGHDDSVNALRRTESVRLFVERAKEMVPDFRLPATETQAVAALCSRLDGMPLAIELAAKWVPVLPVSEICARLDSRFDLLVLGGRARPNRQRSLWEAIDWSYQLLAPSEQCALRRLSIFTGGFDLDAAAAVCATDTDAALTMISRLQAKSLLTPMDSQRFRLLESIRLYAMRRLTESKEDRVAHAALTAWLTELVSAFVTRPMTVPPAIHRKTTIQIESWRVARTWTKSTMEHLTVAIGLAIAEANLGFIADARKLLRDALPYGSDKYRCTAMDRLAWFAGFQGDFPEALAQAEQSVAIARKLGDPAIPTNCLTTLGCVQQMAGELDLALANRIACVQMVRELDEPQATATCLIHLAWSYLLDGDNDRPLTLASESLAISREFGSRTRTAEVLNVLGAILLRRNEIVAAEQAFNEVLATSSKYPHNLPYATEGLAVAAVMRGDHERALQLYDQAQSMRWTTGVIGDPYWQKMVASALDQVPYTSNSNNE</sequence>
<name>A0ABS8Z8R0_9PSEU</name>
<dbReference type="EMBL" id="JAJVCN010000001">
    <property type="protein sequence ID" value="MCE7003474.1"/>
    <property type="molecule type" value="Genomic_DNA"/>
</dbReference>
<organism evidence="3 4">
    <name type="scientific">Kibdelosporangium philippinense</name>
    <dbReference type="NCBI Taxonomy" id="211113"/>
    <lineage>
        <taxon>Bacteria</taxon>
        <taxon>Bacillati</taxon>
        <taxon>Actinomycetota</taxon>
        <taxon>Actinomycetes</taxon>
        <taxon>Pseudonocardiales</taxon>
        <taxon>Pseudonocardiaceae</taxon>
        <taxon>Kibdelosporangium</taxon>
    </lineage>
</organism>
<dbReference type="PRINTS" id="PR00364">
    <property type="entry name" value="DISEASERSIST"/>
</dbReference>
<dbReference type="InterPro" id="IPR049945">
    <property type="entry name" value="AAA_22"/>
</dbReference>